<protein>
    <submittedName>
        <fullName evidence="1">Uncharacterized protein</fullName>
    </submittedName>
</protein>
<dbReference type="AlphaFoldDB" id="A0A1H7JNU7"/>
<dbReference type="RefSeq" id="WP_092251243.1">
    <property type="nucleotide sequence ID" value="NZ_FOBI01000002.1"/>
</dbReference>
<sequence length="45" mass="4849">MCNNVDVISFAEQHDATKTASRLQNSIGQVSIIDVASIAKVNVNF</sequence>
<keyword evidence="2" id="KW-1185">Reference proteome</keyword>
<dbReference type="EMBL" id="FOBI01000002">
    <property type="protein sequence ID" value="SEK75547.1"/>
    <property type="molecule type" value="Genomic_DNA"/>
</dbReference>
<dbReference type="Proteomes" id="UP000199297">
    <property type="component" value="Unassembled WGS sequence"/>
</dbReference>
<evidence type="ECO:0000313" key="1">
    <source>
        <dbReference type="EMBL" id="SEK75547.1"/>
    </source>
</evidence>
<name>A0A1H7JNU7_9GAMM</name>
<reference evidence="2" key="1">
    <citation type="submission" date="2016-10" db="EMBL/GenBank/DDBJ databases">
        <authorList>
            <person name="Varghese N."/>
            <person name="Submissions S."/>
        </authorList>
    </citation>
    <scope>NUCLEOTIDE SEQUENCE [LARGE SCALE GENOMIC DNA]</scope>
    <source>
        <strain evidence="2">CGMCC 1.9127</strain>
    </source>
</reference>
<accession>A0A1H7JNU7</accession>
<proteinExistence type="predicted"/>
<evidence type="ECO:0000313" key="2">
    <source>
        <dbReference type="Proteomes" id="UP000199297"/>
    </source>
</evidence>
<gene>
    <name evidence="1" type="ORF">SAMN05216262_102283</name>
</gene>
<organism evidence="1 2">
    <name type="scientific">Colwellia chukchiensis</name>
    <dbReference type="NCBI Taxonomy" id="641665"/>
    <lineage>
        <taxon>Bacteria</taxon>
        <taxon>Pseudomonadati</taxon>
        <taxon>Pseudomonadota</taxon>
        <taxon>Gammaproteobacteria</taxon>
        <taxon>Alteromonadales</taxon>
        <taxon>Colwelliaceae</taxon>
        <taxon>Colwellia</taxon>
    </lineage>
</organism>